<dbReference type="GO" id="GO:0005737">
    <property type="term" value="C:cytoplasm"/>
    <property type="evidence" value="ECO:0007669"/>
    <property type="project" value="InterPro"/>
</dbReference>
<reference evidence="6 7" key="1">
    <citation type="submission" date="2024-02" db="EMBL/GenBank/DDBJ databases">
        <title>De novo assembly and annotation of 12 fungi associated with fruit tree decline syndrome in Ontario, Canada.</title>
        <authorList>
            <person name="Sulman M."/>
            <person name="Ellouze W."/>
            <person name="Ilyukhin E."/>
        </authorList>
    </citation>
    <scope>NUCLEOTIDE SEQUENCE [LARGE SCALE GENOMIC DNA]</scope>
    <source>
        <strain evidence="6 7">M11/M66-122</strain>
    </source>
</reference>
<feature type="domain" description="DHHA2" evidence="5">
    <location>
        <begin position="271"/>
        <end position="465"/>
    </location>
</feature>
<dbReference type="GO" id="GO:0046872">
    <property type="term" value="F:metal ion binding"/>
    <property type="evidence" value="ECO:0007669"/>
    <property type="project" value="UniProtKB-KW"/>
</dbReference>
<dbReference type="PANTHER" id="PTHR12112:SF39">
    <property type="entry name" value="EG:152A3.5 PROTEIN (FBGN0003116_PN PROTEIN)"/>
    <property type="match status" value="1"/>
</dbReference>
<dbReference type="Proteomes" id="UP001320420">
    <property type="component" value="Unassembled WGS sequence"/>
</dbReference>
<dbReference type="GO" id="GO:0004309">
    <property type="term" value="F:exopolyphosphatase activity"/>
    <property type="evidence" value="ECO:0007669"/>
    <property type="project" value="TreeGrafter"/>
</dbReference>
<comment type="cofactor">
    <cofactor evidence="1">
        <name>Mn(2+)</name>
        <dbReference type="ChEBI" id="CHEBI:29035"/>
    </cofactor>
</comment>
<organism evidence="6 7">
    <name type="scientific">Diatrype stigma</name>
    <dbReference type="NCBI Taxonomy" id="117547"/>
    <lineage>
        <taxon>Eukaryota</taxon>
        <taxon>Fungi</taxon>
        <taxon>Dikarya</taxon>
        <taxon>Ascomycota</taxon>
        <taxon>Pezizomycotina</taxon>
        <taxon>Sordariomycetes</taxon>
        <taxon>Xylariomycetidae</taxon>
        <taxon>Xylariales</taxon>
        <taxon>Diatrypaceae</taxon>
        <taxon>Diatrype</taxon>
    </lineage>
</organism>
<dbReference type="InterPro" id="IPR004097">
    <property type="entry name" value="DHHA2"/>
</dbReference>
<name>A0AAN9UQL5_9PEZI</name>
<proteinExistence type="predicted"/>
<dbReference type="SUPFAM" id="SSF64182">
    <property type="entry name" value="DHH phosphoesterases"/>
    <property type="match status" value="1"/>
</dbReference>
<keyword evidence="7" id="KW-1185">Reference proteome</keyword>
<accession>A0AAN9UQL5</accession>
<protein>
    <submittedName>
        <fullName evidence="6">Exopolyphosphatase</fullName>
    </submittedName>
</protein>
<evidence type="ECO:0000256" key="2">
    <source>
        <dbReference type="ARBA" id="ARBA00022723"/>
    </source>
</evidence>
<evidence type="ECO:0000256" key="1">
    <source>
        <dbReference type="ARBA" id="ARBA00001936"/>
    </source>
</evidence>
<keyword evidence="4" id="KW-0464">Manganese</keyword>
<comment type="caution">
    <text evidence="6">The sequence shown here is derived from an EMBL/GenBank/DDBJ whole genome shotgun (WGS) entry which is preliminary data.</text>
</comment>
<evidence type="ECO:0000256" key="4">
    <source>
        <dbReference type="ARBA" id="ARBA00023211"/>
    </source>
</evidence>
<gene>
    <name evidence="6" type="primary">PPX1</name>
    <name evidence="6" type="ORF">SLS62_006487</name>
</gene>
<keyword evidence="3" id="KW-0378">Hydrolase</keyword>
<dbReference type="InterPro" id="IPR001667">
    <property type="entry name" value="DDH_dom"/>
</dbReference>
<dbReference type="Pfam" id="PF01368">
    <property type="entry name" value="DHH"/>
    <property type="match status" value="1"/>
</dbReference>
<keyword evidence="2" id="KW-0479">Metal-binding</keyword>
<evidence type="ECO:0000256" key="3">
    <source>
        <dbReference type="ARBA" id="ARBA00022801"/>
    </source>
</evidence>
<sequence>MPPRKSLQAFLATARAALTAPPSKRPTPLTFVVGNESADLDSLCSAILLAYFRSHAPPHYALHIPLCNLARDDLALRPEFTAALRAAALTPEDVLTLSELPPPEDLKPGDARWLLVDHNAMTGVLGRRVQAQAQEQGGSVADLNEIIVGCVDHHDDEGWVPRDADPRVIERCGSCTSLVVEHCRATWDGMAAAEEEEQKDGGESGSSRIDAQVARLALAPALVDTHSLGDKTKTTACDERVVAYLEAKLRAASAPRRNGDDGDDYDRAAFCERLSRLKSDIEPLPLRDILRKDYKEWDEVCEVEGAEGQKEKKQKQPLRLGTSSVPRPLAFLVRKAGGEAELVDVLAAWGEERGVDLVVVMTSFSGAKAKAEAKVNALYSAGAGEEEDLSRGRELLVWARTGPQAVDAARRFADAYKEALELRAWKGGRLDAGGDGDGKEWRRCWRQGRLENSRKQVAPMLREAMKRSLNA</sequence>
<evidence type="ECO:0000313" key="7">
    <source>
        <dbReference type="Proteomes" id="UP001320420"/>
    </source>
</evidence>
<dbReference type="SMART" id="SM01131">
    <property type="entry name" value="DHHA2"/>
    <property type="match status" value="1"/>
</dbReference>
<dbReference type="Gene3D" id="3.10.310.20">
    <property type="entry name" value="DHHA2 domain"/>
    <property type="match status" value="1"/>
</dbReference>
<evidence type="ECO:0000259" key="5">
    <source>
        <dbReference type="SMART" id="SM01131"/>
    </source>
</evidence>
<evidence type="ECO:0000313" key="6">
    <source>
        <dbReference type="EMBL" id="KAK7751537.1"/>
    </source>
</evidence>
<dbReference type="Pfam" id="PF02833">
    <property type="entry name" value="DHHA2"/>
    <property type="match status" value="1"/>
</dbReference>
<dbReference type="InterPro" id="IPR038222">
    <property type="entry name" value="DHHA2_dom_sf"/>
</dbReference>
<dbReference type="Gene3D" id="3.90.1640.10">
    <property type="entry name" value="inorganic pyrophosphatase (n-terminal core)"/>
    <property type="match status" value="1"/>
</dbReference>
<dbReference type="InterPro" id="IPR038763">
    <property type="entry name" value="DHH_sf"/>
</dbReference>
<dbReference type="EMBL" id="JAKJXP020000048">
    <property type="protein sequence ID" value="KAK7751537.1"/>
    <property type="molecule type" value="Genomic_DNA"/>
</dbReference>
<dbReference type="PANTHER" id="PTHR12112">
    <property type="entry name" value="BNIP - RELATED"/>
    <property type="match status" value="1"/>
</dbReference>
<dbReference type="AlphaFoldDB" id="A0AAN9UQL5"/>